<evidence type="ECO:0000313" key="2">
    <source>
        <dbReference type="EMBL" id="KIK41712.1"/>
    </source>
</evidence>
<reference evidence="2 3" key="1">
    <citation type="submission" date="2014-04" db="EMBL/GenBank/DDBJ databases">
        <authorList>
            <consortium name="DOE Joint Genome Institute"/>
            <person name="Kuo A."/>
            <person name="Ruytinx J."/>
            <person name="Rineau F."/>
            <person name="Colpaert J."/>
            <person name="Kohler A."/>
            <person name="Nagy L.G."/>
            <person name="Floudas D."/>
            <person name="Copeland A."/>
            <person name="Barry K.W."/>
            <person name="Cichocki N."/>
            <person name="Veneault-Fourrey C."/>
            <person name="LaButti K."/>
            <person name="Lindquist E.A."/>
            <person name="Lipzen A."/>
            <person name="Lundell T."/>
            <person name="Morin E."/>
            <person name="Murat C."/>
            <person name="Sun H."/>
            <person name="Tunlid A."/>
            <person name="Henrissat B."/>
            <person name="Grigoriev I.V."/>
            <person name="Hibbett D.S."/>
            <person name="Martin F."/>
            <person name="Nordberg H.P."/>
            <person name="Cantor M.N."/>
            <person name="Hua S.X."/>
        </authorList>
    </citation>
    <scope>NUCLEOTIDE SEQUENCE [LARGE SCALE GENOMIC DNA]</scope>
    <source>
        <strain evidence="2 3">UH-Slu-Lm8-n1</strain>
    </source>
</reference>
<keyword evidence="3" id="KW-1185">Reference proteome</keyword>
<dbReference type="HOGENOM" id="CLU_078310_0_0_1"/>
<dbReference type="Gene3D" id="3.10.290.30">
    <property type="entry name" value="MM3350-like"/>
    <property type="match status" value="1"/>
</dbReference>
<sequence length="227" mass="25530">MPIRTFIFKVDLLESRDPQISRTFSIPASWTFQKLHAAIQHVFLWQNEHLHVFTFQIPIGGGINKVVSIQDTDMMGRDDEEGPDDIVLDEKTVKLKDIWDDSGRYHRDVTNNGTLGGCFYEYDFGDAWEHEITLLAVGTSDTKEVSVLEVSGCAPLENSHGVLGWEGLKRAFADPNPNDVSLEARRLSWLVSPLGGAFHPAIAPTVEQLNAPGLFDRRFRQIRKGIL</sequence>
<organism evidence="2 3">
    <name type="scientific">Suillus luteus UH-Slu-Lm8-n1</name>
    <dbReference type="NCBI Taxonomy" id="930992"/>
    <lineage>
        <taxon>Eukaryota</taxon>
        <taxon>Fungi</taxon>
        <taxon>Dikarya</taxon>
        <taxon>Basidiomycota</taxon>
        <taxon>Agaricomycotina</taxon>
        <taxon>Agaricomycetes</taxon>
        <taxon>Agaricomycetidae</taxon>
        <taxon>Boletales</taxon>
        <taxon>Suillineae</taxon>
        <taxon>Suillaceae</taxon>
        <taxon>Suillus</taxon>
    </lineage>
</organism>
<dbReference type="Pfam" id="PF07929">
    <property type="entry name" value="PRiA4_ORF3"/>
    <property type="match status" value="1"/>
</dbReference>
<proteinExistence type="predicted"/>
<gene>
    <name evidence="2" type="ORF">CY34DRAFT_12851</name>
</gene>
<reference evidence="3" key="2">
    <citation type="submission" date="2015-01" db="EMBL/GenBank/DDBJ databases">
        <title>Evolutionary Origins and Diversification of the Mycorrhizal Mutualists.</title>
        <authorList>
            <consortium name="DOE Joint Genome Institute"/>
            <consortium name="Mycorrhizal Genomics Consortium"/>
            <person name="Kohler A."/>
            <person name="Kuo A."/>
            <person name="Nagy L.G."/>
            <person name="Floudas D."/>
            <person name="Copeland A."/>
            <person name="Barry K.W."/>
            <person name="Cichocki N."/>
            <person name="Veneault-Fourrey C."/>
            <person name="LaButti K."/>
            <person name="Lindquist E.A."/>
            <person name="Lipzen A."/>
            <person name="Lundell T."/>
            <person name="Morin E."/>
            <person name="Murat C."/>
            <person name="Riley R."/>
            <person name="Ohm R."/>
            <person name="Sun H."/>
            <person name="Tunlid A."/>
            <person name="Henrissat B."/>
            <person name="Grigoriev I.V."/>
            <person name="Hibbett D.S."/>
            <person name="Martin F."/>
        </authorList>
    </citation>
    <scope>NUCLEOTIDE SEQUENCE [LARGE SCALE GENOMIC DNA]</scope>
    <source>
        <strain evidence="3">UH-Slu-Lm8-n1</strain>
    </source>
</reference>
<dbReference type="PANTHER" id="PTHR41878:SF1">
    <property type="entry name" value="TNPR PROTEIN"/>
    <property type="match status" value="1"/>
</dbReference>
<dbReference type="Proteomes" id="UP000054485">
    <property type="component" value="Unassembled WGS sequence"/>
</dbReference>
<dbReference type="OrthoDB" id="407198at2759"/>
<dbReference type="AlphaFoldDB" id="A0A0D0B5B4"/>
<dbReference type="SUPFAM" id="SSF159941">
    <property type="entry name" value="MM3350-like"/>
    <property type="match status" value="1"/>
</dbReference>
<dbReference type="InterPro" id="IPR012912">
    <property type="entry name" value="Plasmid_pRiA4b_Orf3-like"/>
</dbReference>
<evidence type="ECO:0000259" key="1">
    <source>
        <dbReference type="Pfam" id="PF07929"/>
    </source>
</evidence>
<dbReference type="STRING" id="930992.A0A0D0B5B4"/>
<protein>
    <recommendedName>
        <fullName evidence="1">Plasmid pRiA4b Orf3-like domain-containing protein</fullName>
    </recommendedName>
</protein>
<dbReference type="InParanoid" id="A0A0D0B5B4"/>
<feature type="domain" description="Plasmid pRiA4b Orf3-like" evidence="1">
    <location>
        <begin position="6"/>
        <end position="179"/>
    </location>
</feature>
<dbReference type="PANTHER" id="PTHR41878">
    <property type="entry name" value="LEXA REPRESSOR-RELATED"/>
    <property type="match status" value="1"/>
</dbReference>
<evidence type="ECO:0000313" key="3">
    <source>
        <dbReference type="Proteomes" id="UP000054485"/>
    </source>
</evidence>
<accession>A0A0D0B5B4</accession>
<dbReference type="InterPro" id="IPR024047">
    <property type="entry name" value="MM3350-like_sf"/>
</dbReference>
<name>A0A0D0B5B4_9AGAM</name>
<dbReference type="EMBL" id="KN835260">
    <property type="protein sequence ID" value="KIK41712.1"/>
    <property type="molecule type" value="Genomic_DNA"/>
</dbReference>